<keyword evidence="5" id="KW-1185">Reference proteome</keyword>
<protein>
    <recommendedName>
        <fullName evidence="1">Sugar fermentation stimulation protein homolog</fullName>
    </recommendedName>
</protein>
<accession>A0A1U9Z3Y5</accession>
<dbReference type="CDD" id="cd22359">
    <property type="entry name" value="SfsA-like_bacterial"/>
    <property type="match status" value="1"/>
</dbReference>
<name>A0A1U9Z3Y5_9HYPH</name>
<dbReference type="Pfam" id="PF03749">
    <property type="entry name" value="SfsA"/>
    <property type="match status" value="1"/>
</dbReference>
<dbReference type="EMBL" id="CP020330">
    <property type="protein sequence ID" value="AQZ52413.1"/>
    <property type="molecule type" value="Genomic_DNA"/>
</dbReference>
<sequence>MQFDPPLIAATLIRRYKRFLFDAVLEETGEAITGSCPNTGSMLGLNTPGSRIWLSRNDDGKRKYPHRFELIEADGTVVGVNTGLPNRLAEEAIGLGMVDDFADYPLIRREQKYGRQSRIDLLLSADDRPDLYIEVKNVHFIRTPGLAEFPDTPTARGTRHLAELADMVAAGKRAAMVYLIQRDDCERFAIAADLDPVYAEAFKCARRAGVEAFAIKCNVSRDSITPDGTVLVDNM</sequence>
<evidence type="ECO:0000259" key="2">
    <source>
        <dbReference type="Pfam" id="PF03749"/>
    </source>
</evidence>
<organism evidence="4 5">
    <name type="scientific">Martelella mediterranea DSM 17316</name>
    <dbReference type="NCBI Taxonomy" id="1122214"/>
    <lineage>
        <taxon>Bacteria</taxon>
        <taxon>Pseudomonadati</taxon>
        <taxon>Pseudomonadota</taxon>
        <taxon>Alphaproteobacteria</taxon>
        <taxon>Hyphomicrobiales</taxon>
        <taxon>Aurantimonadaceae</taxon>
        <taxon>Martelella</taxon>
    </lineage>
</organism>
<dbReference type="Gene3D" id="3.40.1350.60">
    <property type="match status" value="1"/>
</dbReference>
<dbReference type="PANTHER" id="PTHR30545:SF2">
    <property type="entry name" value="SUGAR FERMENTATION STIMULATION PROTEIN A"/>
    <property type="match status" value="1"/>
</dbReference>
<feature type="domain" description="SfsA N-terminal OB" evidence="3">
    <location>
        <begin position="13"/>
        <end position="80"/>
    </location>
</feature>
<comment type="similarity">
    <text evidence="1">Belongs to the SfsA family.</text>
</comment>
<dbReference type="AlphaFoldDB" id="A0A1U9Z3Y5"/>
<dbReference type="Pfam" id="PF17746">
    <property type="entry name" value="SfsA_N"/>
    <property type="match status" value="1"/>
</dbReference>
<dbReference type="HAMAP" id="MF_00095">
    <property type="entry name" value="SfsA"/>
    <property type="match status" value="1"/>
</dbReference>
<proteinExistence type="inferred from homology"/>
<dbReference type="RefSeq" id="WP_018065956.1">
    <property type="nucleotide sequence ID" value="NZ_AQWH01000018.1"/>
</dbReference>
<feature type="domain" description="Sugar fermentation stimulation protein C-terminal" evidence="2">
    <location>
        <begin position="84"/>
        <end position="222"/>
    </location>
</feature>
<evidence type="ECO:0000313" key="5">
    <source>
        <dbReference type="Proteomes" id="UP000191135"/>
    </source>
</evidence>
<dbReference type="KEGG" id="mmed:Mame_03097"/>
<dbReference type="STRING" id="1122214.Mame_03097"/>
<dbReference type="GO" id="GO:0003677">
    <property type="term" value="F:DNA binding"/>
    <property type="evidence" value="ECO:0007669"/>
    <property type="project" value="InterPro"/>
</dbReference>
<evidence type="ECO:0000313" key="4">
    <source>
        <dbReference type="EMBL" id="AQZ52413.1"/>
    </source>
</evidence>
<dbReference type="eggNOG" id="COG1489">
    <property type="taxonomic scope" value="Bacteria"/>
</dbReference>
<dbReference type="NCBIfam" id="TIGR00230">
    <property type="entry name" value="sfsA"/>
    <property type="match status" value="1"/>
</dbReference>
<evidence type="ECO:0000256" key="1">
    <source>
        <dbReference type="HAMAP-Rule" id="MF_00095"/>
    </source>
</evidence>
<dbReference type="InterPro" id="IPR040452">
    <property type="entry name" value="SfsA_C"/>
</dbReference>
<gene>
    <name evidence="1 4" type="primary">sfsA</name>
    <name evidence="4" type="ORF">Mame_03097</name>
</gene>
<dbReference type="Gene3D" id="2.40.50.580">
    <property type="match status" value="1"/>
</dbReference>
<dbReference type="Proteomes" id="UP000191135">
    <property type="component" value="Chromosome"/>
</dbReference>
<dbReference type="OrthoDB" id="9802365at2"/>
<evidence type="ECO:0000259" key="3">
    <source>
        <dbReference type="Pfam" id="PF17746"/>
    </source>
</evidence>
<dbReference type="PANTHER" id="PTHR30545">
    <property type="entry name" value="SUGAR FERMENTATION STIMULATION PROTEIN A"/>
    <property type="match status" value="1"/>
</dbReference>
<reference evidence="4 5" key="1">
    <citation type="submission" date="2017-03" db="EMBL/GenBank/DDBJ databases">
        <title>Foreign affairs: Plasmid Transfer between Roseobacters and Rhizobia.</title>
        <authorList>
            <person name="Bartling P."/>
            <person name="Bunk B."/>
            <person name="Overmann J."/>
            <person name="Brinkmann H."/>
            <person name="Petersen J."/>
        </authorList>
    </citation>
    <scope>NUCLEOTIDE SEQUENCE [LARGE SCALE GENOMIC DNA]</scope>
    <source>
        <strain evidence="4 5">MACL11</strain>
    </source>
</reference>
<dbReference type="InterPro" id="IPR005224">
    <property type="entry name" value="SfsA"/>
</dbReference>
<dbReference type="InterPro" id="IPR041465">
    <property type="entry name" value="SfsA_N"/>
</dbReference>